<dbReference type="AlphaFoldDB" id="A0A1A9V2F4"/>
<protein>
    <submittedName>
        <fullName evidence="1">Uncharacterized protein</fullName>
    </submittedName>
</protein>
<evidence type="ECO:0000313" key="1">
    <source>
        <dbReference type="EnsemblMetazoa" id="GAUT023590-PA"/>
    </source>
</evidence>
<accession>A0A1A9V2F4</accession>
<organism evidence="1 2">
    <name type="scientific">Glossina austeni</name>
    <name type="common">Savannah tsetse fly</name>
    <dbReference type="NCBI Taxonomy" id="7395"/>
    <lineage>
        <taxon>Eukaryota</taxon>
        <taxon>Metazoa</taxon>
        <taxon>Ecdysozoa</taxon>
        <taxon>Arthropoda</taxon>
        <taxon>Hexapoda</taxon>
        <taxon>Insecta</taxon>
        <taxon>Pterygota</taxon>
        <taxon>Neoptera</taxon>
        <taxon>Endopterygota</taxon>
        <taxon>Diptera</taxon>
        <taxon>Brachycera</taxon>
        <taxon>Muscomorpha</taxon>
        <taxon>Hippoboscoidea</taxon>
        <taxon>Glossinidae</taxon>
        <taxon>Glossina</taxon>
    </lineage>
</organism>
<dbReference type="Proteomes" id="UP000078200">
    <property type="component" value="Unassembled WGS sequence"/>
</dbReference>
<proteinExistence type="predicted"/>
<keyword evidence="2" id="KW-1185">Reference proteome</keyword>
<sequence length="106" mass="12241">MEQPTQERQFLKFITIATTTVTIISVTTTIAITTTNHHCHTMYKGDMDAFLLEIFQPIKFYCCELVTVVQMFNGQLFGQSVRVQHHEQAAEKQSKAGHKSIKQFYR</sequence>
<reference evidence="1" key="1">
    <citation type="submission" date="2020-05" db="UniProtKB">
        <authorList>
            <consortium name="EnsemblMetazoa"/>
        </authorList>
    </citation>
    <scope>IDENTIFICATION</scope>
    <source>
        <strain evidence="1">TTRI</strain>
    </source>
</reference>
<dbReference type="EnsemblMetazoa" id="GAUT023590-RA">
    <property type="protein sequence ID" value="GAUT023590-PA"/>
    <property type="gene ID" value="GAUT023590"/>
</dbReference>
<evidence type="ECO:0000313" key="2">
    <source>
        <dbReference type="Proteomes" id="UP000078200"/>
    </source>
</evidence>
<name>A0A1A9V2F4_GLOAU</name>
<dbReference type="VEuPathDB" id="VectorBase:GAUT023590"/>